<evidence type="ECO:0000256" key="4">
    <source>
        <dbReference type="ARBA" id="ARBA00022967"/>
    </source>
</evidence>
<protein>
    <submittedName>
        <fullName evidence="6">Sulfonate transport system ATP-binding protein</fullName>
        <ecNumber evidence="6">3.6.3.-</ecNumber>
    </submittedName>
</protein>
<reference evidence="7" key="1">
    <citation type="submission" date="2020-07" db="EMBL/GenBank/DDBJ databases">
        <authorList>
            <person name="Partida-Martinez L."/>
            <person name="Huntemann M."/>
            <person name="Clum A."/>
            <person name="Wang J."/>
            <person name="Palaniappan K."/>
            <person name="Ritter S."/>
            <person name="Chen I.-M."/>
            <person name="Stamatis D."/>
            <person name="Reddy T."/>
            <person name="O'Malley R."/>
            <person name="Daum C."/>
            <person name="Shapiro N."/>
            <person name="Ivanova N."/>
            <person name="Kyrpides N."/>
            <person name="Woyke T."/>
        </authorList>
    </citation>
    <scope>NUCLEOTIDE SEQUENCE [LARGE SCALE GENOMIC DNA]</scope>
    <source>
        <strain evidence="7">AT2.8</strain>
    </source>
</reference>
<evidence type="ECO:0000256" key="3">
    <source>
        <dbReference type="ARBA" id="ARBA00022840"/>
    </source>
</evidence>
<sequence length="256" mass="29007">MTLLEIKQLNKFFQKGKEQIHVLKEIELQVKRGEFITVIGPSGCGKSTLLKAIGGLDTEYSGEIKLDGERVTGASIKQGVIFQEPRLFPWLTVERNIAANLPLTDIEVKENVEKLIKLVRLDGFERAYPKELSGGMAQRVSIARALLRKPKILLLDEPFGALDAFTRSHMQQALLDIWKEERTSMVFVTHDIDEAIYLGNKVIIMSARPGTIQKIISIDLPFPRKKSTKSFQEYRQLVLKEFEKVEELELIDSAGI</sequence>
<accession>A0A852TJQ5</accession>
<dbReference type="Gene3D" id="3.40.50.300">
    <property type="entry name" value="P-loop containing nucleotide triphosphate hydrolases"/>
    <property type="match status" value="1"/>
</dbReference>
<dbReference type="PROSITE" id="PS00211">
    <property type="entry name" value="ABC_TRANSPORTER_1"/>
    <property type="match status" value="1"/>
</dbReference>
<dbReference type="AlphaFoldDB" id="A0A852TJQ5"/>
<feature type="domain" description="ABC transporter" evidence="5">
    <location>
        <begin position="4"/>
        <end position="234"/>
    </location>
</feature>
<keyword evidence="1" id="KW-0813">Transport</keyword>
<dbReference type="InterPro" id="IPR027417">
    <property type="entry name" value="P-loop_NTPase"/>
</dbReference>
<evidence type="ECO:0000313" key="7">
    <source>
        <dbReference type="Proteomes" id="UP000548423"/>
    </source>
</evidence>
<comment type="caution">
    <text evidence="6">The sequence shown here is derived from an EMBL/GenBank/DDBJ whole genome shotgun (WGS) entry which is preliminary data.</text>
</comment>
<evidence type="ECO:0000256" key="2">
    <source>
        <dbReference type="ARBA" id="ARBA00022741"/>
    </source>
</evidence>
<evidence type="ECO:0000256" key="1">
    <source>
        <dbReference type="ARBA" id="ARBA00022448"/>
    </source>
</evidence>
<dbReference type="Proteomes" id="UP000548423">
    <property type="component" value="Unassembled WGS sequence"/>
</dbReference>
<dbReference type="SMART" id="SM00382">
    <property type="entry name" value="AAA"/>
    <property type="match status" value="1"/>
</dbReference>
<keyword evidence="2" id="KW-0547">Nucleotide-binding</keyword>
<dbReference type="PROSITE" id="PS50893">
    <property type="entry name" value="ABC_TRANSPORTER_2"/>
    <property type="match status" value="1"/>
</dbReference>
<dbReference type="InterPro" id="IPR017871">
    <property type="entry name" value="ABC_transporter-like_CS"/>
</dbReference>
<dbReference type="EC" id="3.6.3.-" evidence="6"/>
<name>A0A852TJQ5_9BACI</name>
<evidence type="ECO:0000259" key="5">
    <source>
        <dbReference type="PROSITE" id="PS50893"/>
    </source>
</evidence>
<dbReference type="Pfam" id="PF00005">
    <property type="entry name" value="ABC_tran"/>
    <property type="match status" value="1"/>
</dbReference>
<keyword evidence="3 6" id="KW-0067">ATP-binding</keyword>
<proteinExistence type="predicted"/>
<keyword evidence="4" id="KW-1278">Translocase</keyword>
<dbReference type="InterPro" id="IPR003439">
    <property type="entry name" value="ABC_transporter-like_ATP-bd"/>
</dbReference>
<organism evidence="6 7">
    <name type="scientific">Neobacillus niacini</name>
    <dbReference type="NCBI Taxonomy" id="86668"/>
    <lineage>
        <taxon>Bacteria</taxon>
        <taxon>Bacillati</taxon>
        <taxon>Bacillota</taxon>
        <taxon>Bacilli</taxon>
        <taxon>Bacillales</taxon>
        <taxon>Bacillaceae</taxon>
        <taxon>Neobacillus</taxon>
    </lineage>
</organism>
<dbReference type="GO" id="GO:0016887">
    <property type="term" value="F:ATP hydrolysis activity"/>
    <property type="evidence" value="ECO:0007669"/>
    <property type="project" value="InterPro"/>
</dbReference>
<dbReference type="PANTHER" id="PTHR42788:SF13">
    <property type="entry name" value="ALIPHATIC SULFONATES IMPORT ATP-BINDING PROTEIN SSUB"/>
    <property type="match status" value="1"/>
</dbReference>
<dbReference type="GO" id="GO:0005524">
    <property type="term" value="F:ATP binding"/>
    <property type="evidence" value="ECO:0007669"/>
    <property type="project" value="UniProtKB-KW"/>
</dbReference>
<dbReference type="EMBL" id="JACCBX010000011">
    <property type="protein sequence ID" value="NYE07936.1"/>
    <property type="molecule type" value="Genomic_DNA"/>
</dbReference>
<dbReference type="SUPFAM" id="SSF52540">
    <property type="entry name" value="P-loop containing nucleoside triphosphate hydrolases"/>
    <property type="match status" value="1"/>
</dbReference>
<keyword evidence="6" id="KW-0378">Hydrolase</keyword>
<dbReference type="CDD" id="cd03293">
    <property type="entry name" value="ABC_NrtD_SsuB_transporters"/>
    <property type="match status" value="1"/>
</dbReference>
<reference evidence="7" key="2">
    <citation type="submission" date="2020-08" db="EMBL/GenBank/DDBJ databases">
        <title>The Agave Microbiome: Exploring the role of microbial communities in plant adaptations to desert environments.</title>
        <authorList>
            <person name="Partida-Martinez L.P."/>
        </authorList>
    </citation>
    <scope>NUCLEOTIDE SEQUENCE [LARGE SCALE GENOMIC DNA]</scope>
    <source>
        <strain evidence="7">AT2.8</strain>
    </source>
</reference>
<dbReference type="InterPro" id="IPR003593">
    <property type="entry name" value="AAA+_ATPase"/>
</dbReference>
<dbReference type="InterPro" id="IPR050166">
    <property type="entry name" value="ABC_transporter_ATP-bind"/>
</dbReference>
<evidence type="ECO:0000313" key="6">
    <source>
        <dbReference type="EMBL" id="NYE07936.1"/>
    </source>
</evidence>
<gene>
    <name evidence="6" type="ORF">F4694_004777</name>
</gene>
<dbReference type="PANTHER" id="PTHR42788">
    <property type="entry name" value="TAURINE IMPORT ATP-BINDING PROTEIN-RELATED"/>
    <property type="match status" value="1"/>
</dbReference>